<dbReference type="Pfam" id="PF02518">
    <property type="entry name" value="HATPase_c"/>
    <property type="match status" value="1"/>
</dbReference>
<keyword evidence="3" id="KW-0597">Phosphoprotein</keyword>
<evidence type="ECO:0000313" key="8">
    <source>
        <dbReference type="EMBL" id="MDQ0531449.1"/>
    </source>
</evidence>
<accession>A0ABU0MDX1</accession>
<evidence type="ECO:0000256" key="4">
    <source>
        <dbReference type="SAM" id="Coils"/>
    </source>
</evidence>
<dbReference type="Gene3D" id="3.30.565.10">
    <property type="entry name" value="Histidine kinase-like ATPase, C-terminal domain"/>
    <property type="match status" value="1"/>
</dbReference>
<dbReference type="CDD" id="cd12914">
    <property type="entry name" value="PDC1_DGC_like"/>
    <property type="match status" value="1"/>
</dbReference>
<dbReference type="SUPFAM" id="SSF47384">
    <property type="entry name" value="Homodimeric domain of signal transducing histidine kinase"/>
    <property type="match status" value="1"/>
</dbReference>
<protein>
    <recommendedName>
        <fullName evidence="2">histidine kinase</fullName>
        <ecNumber evidence="2">2.7.13.3</ecNumber>
    </recommendedName>
</protein>
<dbReference type="PROSITE" id="PS50110">
    <property type="entry name" value="RESPONSE_REGULATORY"/>
    <property type="match status" value="1"/>
</dbReference>
<dbReference type="SMART" id="SM00387">
    <property type="entry name" value="HATPase_c"/>
    <property type="match status" value="1"/>
</dbReference>
<evidence type="ECO:0000256" key="2">
    <source>
        <dbReference type="ARBA" id="ARBA00012438"/>
    </source>
</evidence>
<dbReference type="Gene3D" id="3.40.50.2300">
    <property type="match status" value="1"/>
</dbReference>
<dbReference type="Gene3D" id="1.10.287.130">
    <property type="match status" value="1"/>
</dbReference>
<sequence length="739" mass="79122">MRPQGAPLTSFPARWLAHLRASRPLRILLFIGTLCVTMLLVATLHYIGSMREHELEGAERELSTLNLSLSEQTARAMQSVNLVLGTIVEQVRAEGIATPEAYVQRMSSRDTHEMLRARTSGVPQLDAVTMIADDGRLVNFSRFYPIPQVNVSDRDYFSYLRDHDTPEPFISEPVRNRGTGTWTIYLARRVSGPGGRFVGLVLGAIELSYFEGLYKALQPDGDGSISLWRRDGILLARHPALPGVGSAVGQRRFLDVLSQSGAGVFVAPDGLDAGPRLVATRALSDYPLIVNVTRTIDAVLVDWRMQAWSIGLAGGVGTAALLLALWALARQFRAYETATQATEAARQALEAREEAEQALRQSQKMEAIGQLTGGVAHDFNNLLQAIGINLHVIESRSCDERIVGPARLALQAVERGATLTQHLLAFSRRQQLRPMPVDVGGLVERISRLLGRTIGQMVRVEVKIAPGLWPAMIDPTQLEMALLNLALNARDAMPGGGTLRITAGNRVADPETVPDLAPGDYVSVAVSDTGTGMPTEVAARAFEPFFTTKEVGRGTGLGLSMVHGLATQSGGGVALSSRPGEGTTVTLYLPRAAGPAVAEPPAAQPPPAAEAAPALGAGCAVLLVDDEELVRTATAEYLAQAGFSVREVADAAAALSLLESGFRPDVIVTDHMMPGMTGLEMARKLRARQDATPILMVTGYAEDLTSTAAVREVDMTVLSKPVEPARLARSIRDMASVPG</sequence>
<dbReference type="InterPro" id="IPR003594">
    <property type="entry name" value="HATPase_dom"/>
</dbReference>
<dbReference type="InterPro" id="IPR036097">
    <property type="entry name" value="HisK_dim/P_sf"/>
</dbReference>
<feature type="transmembrane region" description="Helical" evidence="5">
    <location>
        <begin position="310"/>
        <end position="329"/>
    </location>
</feature>
<dbReference type="InterPro" id="IPR004358">
    <property type="entry name" value="Sig_transdc_His_kin-like_C"/>
</dbReference>
<dbReference type="EC" id="2.7.13.3" evidence="2"/>
<dbReference type="InterPro" id="IPR005467">
    <property type="entry name" value="His_kinase_dom"/>
</dbReference>
<evidence type="ECO:0000259" key="6">
    <source>
        <dbReference type="PROSITE" id="PS50109"/>
    </source>
</evidence>
<evidence type="ECO:0000313" key="9">
    <source>
        <dbReference type="Proteomes" id="UP001244552"/>
    </source>
</evidence>
<keyword evidence="9" id="KW-1185">Reference proteome</keyword>
<comment type="caution">
    <text evidence="8">The sequence shown here is derived from an EMBL/GenBank/DDBJ whole genome shotgun (WGS) entry which is preliminary data.</text>
</comment>
<comment type="catalytic activity">
    <reaction evidence="1">
        <text>ATP + protein L-histidine = ADP + protein N-phospho-L-histidine.</text>
        <dbReference type="EC" id="2.7.13.3"/>
    </reaction>
</comment>
<dbReference type="PANTHER" id="PTHR43065:SF49">
    <property type="entry name" value="HISTIDINE KINASE"/>
    <property type="match status" value="1"/>
</dbReference>
<dbReference type="PRINTS" id="PR00344">
    <property type="entry name" value="BCTRLSENSOR"/>
</dbReference>
<feature type="modified residue" description="4-aspartylphosphate" evidence="3">
    <location>
        <position position="670"/>
    </location>
</feature>
<dbReference type="CDD" id="cd00156">
    <property type="entry name" value="REC"/>
    <property type="match status" value="1"/>
</dbReference>
<dbReference type="PROSITE" id="PS50109">
    <property type="entry name" value="HIS_KIN"/>
    <property type="match status" value="1"/>
</dbReference>
<keyword evidence="4" id="KW-0175">Coiled coil</keyword>
<dbReference type="InterPro" id="IPR036890">
    <property type="entry name" value="HATPase_C_sf"/>
</dbReference>
<evidence type="ECO:0000256" key="3">
    <source>
        <dbReference type="PROSITE-ProRule" id="PRU00169"/>
    </source>
</evidence>
<dbReference type="Proteomes" id="UP001244552">
    <property type="component" value="Unassembled WGS sequence"/>
</dbReference>
<dbReference type="Pfam" id="PF22588">
    <property type="entry name" value="dCache_1_like"/>
    <property type="match status" value="1"/>
</dbReference>
<dbReference type="SMART" id="SM00448">
    <property type="entry name" value="REC"/>
    <property type="match status" value="1"/>
</dbReference>
<dbReference type="InterPro" id="IPR001789">
    <property type="entry name" value="Sig_transdc_resp-reg_receiver"/>
</dbReference>
<keyword evidence="5" id="KW-0812">Transmembrane</keyword>
<evidence type="ECO:0000259" key="7">
    <source>
        <dbReference type="PROSITE" id="PS50110"/>
    </source>
</evidence>
<dbReference type="CDD" id="cd12915">
    <property type="entry name" value="PDC2_DGC_like"/>
    <property type="match status" value="1"/>
</dbReference>
<dbReference type="Pfam" id="PF00072">
    <property type="entry name" value="Response_reg"/>
    <property type="match status" value="1"/>
</dbReference>
<evidence type="ECO:0000256" key="5">
    <source>
        <dbReference type="SAM" id="Phobius"/>
    </source>
</evidence>
<dbReference type="EMBL" id="JAUSVU010000001">
    <property type="protein sequence ID" value="MDQ0531449.1"/>
    <property type="molecule type" value="Genomic_DNA"/>
</dbReference>
<name>A0ABU0MDX1_9PROT</name>
<feature type="coiled-coil region" evidence="4">
    <location>
        <begin position="338"/>
        <end position="368"/>
    </location>
</feature>
<proteinExistence type="predicted"/>
<dbReference type="RefSeq" id="WP_307353701.1">
    <property type="nucleotide sequence ID" value="NZ_JAGINO010000001.1"/>
</dbReference>
<dbReference type="InterPro" id="IPR054327">
    <property type="entry name" value="His-kinase-like_sensor"/>
</dbReference>
<dbReference type="PANTHER" id="PTHR43065">
    <property type="entry name" value="SENSOR HISTIDINE KINASE"/>
    <property type="match status" value="1"/>
</dbReference>
<keyword evidence="5" id="KW-1133">Transmembrane helix</keyword>
<gene>
    <name evidence="8" type="ORF">QO018_000281</name>
</gene>
<organism evidence="8 9">
    <name type="scientific">Azospirillum picis</name>
    <dbReference type="NCBI Taxonomy" id="488438"/>
    <lineage>
        <taxon>Bacteria</taxon>
        <taxon>Pseudomonadati</taxon>
        <taxon>Pseudomonadota</taxon>
        <taxon>Alphaproteobacteria</taxon>
        <taxon>Rhodospirillales</taxon>
        <taxon>Azospirillaceae</taxon>
        <taxon>Azospirillum</taxon>
    </lineage>
</organism>
<evidence type="ECO:0000256" key="1">
    <source>
        <dbReference type="ARBA" id="ARBA00000085"/>
    </source>
</evidence>
<reference evidence="8 9" key="1">
    <citation type="submission" date="2023-07" db="EMBL/GenBank/DDBJ databases">
        <title>Genomic Encyclopedia of Type Strains, Phase IV (KMG-IV): sequencing the most valuable type-strain genomes for metagenomic binning, comparative biology and taxonomic classification.</title>
        <authorList>
            <person name="Goeker M."/>
        </authorList>
    </citation>
    <scope>NUCLEOTIDE SEQUENCE [LARGE SCALE GENOMIC DNA]</scope>
    <source>
        <strain evidence="8 9">DSM 19922</strain>
    </source>
</reference>
<feature type="transmembrane region" description="Helical" evidence="5">
    <location>
        <begin position="27"/>
        <end position="47"/>
    </location>
</feature>
<keyword evidence="5" id="KW-0472">Membrane</keyword>
<dbReference type="SUPFAM" id="SSF55874">
    <property type="entry name" value="ATPase domain of HSP90 chaperone/DNA topoisomerase II/histidine kinase"/>
    <property type="match status" value="1"/>
</dbReference>
<dbReference type="Gene3D" id="3.30.450.20">
    <property type="entry name" value="PAS domain"/>
    <property type="match status" value="2"/>
</dbReference>
<feature type="domain" description="Response regulatory" evidence="7">
    <location>
        <begin position="620"/>
        <end position="735"/>
    </location>
</feature>
<dbReference type="SUPFAM" id="SSF52172">
    <property type="entry name" value="CheY-like"/>
    <property type="match status" value="1"/>
</dbReference>
<dbReference type="InterPro" id="IPR011006">
    <property type="entry name" value="CheY-like_superfamily"/>
</dbReference>
<feature type="domain" description="Histidine kinase" evidence="6">
    <location>
        <begin position="374"/>
        <end position="593"/>
    </location>
</feature>